<proteinExistence type="predicted"/>
<sequence>MNDFTLDELNTLVAVFEKAGVSDDGSAEALMFSRIKTAQAERAELESMDFDDCLGGACKL</sequence>
<keyword evidence="2" id="KW-1185">Reference proteome</keyword>
<accession>A0A1H9F0Y0</accession>
<dbReference type="Proteomes" id="UP000198749">
    <property type="component" value="Unassembled WGS sequence"/>
</dbReference>
<organism evidence="1 2">
    <name type="scientific">Amphritea atlantica</name>
    <dbReference type="NCBI Taxonomy" id="355243"/>
    <lineage>
        <taxon>Bacteria</taxon>
        <taxon>Pseudomonadati</taxon>
        <taxon>Pseudomonadota</taxon>
        <taxon>Gammaproteobacteria</taxon>
        <taxon>Oceanospirillales</taxon>
        <taxon>Oceanospirillaceae</taxon>
        <taxon>Amphritea</taxon>
    </lineage>
</organism>
<name>A0A1H9F0Y0_9GAMM</name>
<evidence type="ECO:0000313" key="1">
    <source>
        <dbReference type="EMBL" id="SEQ31612.1"/>
    </source>
</evidence>
<evidence type="ECO:0000313" key="2">
    <source>
        <dbReference type="Proteomes" id="UP000198749"/>
    </source>
</evidence>
<dbReference type="EMBL" id="FOGB01000002">
    <property type="protein sequence ID" value="SEQ31612.1"/>
    <property type="molecule type" value="Genomic_DNA"/>
</dbReference>
<gene>
    <name evidence="1" type="ORF">SAMN03080615_01180</name>
</gene>
<dbReference type="RefSeq" id="WP_091355208.1">
    <property type="nucleotide sequence ID" value="NZ_AP025284.1"/>
</dbReference>
<dbReference type="STRING" id="355243.SAMN03080615_01180"/>
<dbReference type="AlphaFoldDB" id="A0A1H9F0Y0"/>
<protein>
    <submittedName>
        <fullName evidence="1">Uncharacterized protein</fullName>
    </submittedName>
</protein>
<dbReference type="OrthoDB" id="6089780at2"/>
<reference evidence="2" key="1">
    <citation type="submission" date="2016-10" db="EMBL/GenBank/DDBJ databases">
        <authorList>
            <person name="Varghese N."/>
            <person name="Submissions S."/>
        </authorList>
    </citation>
    <scope>NUCLEOTIDE SEQUENCE [LARGE SCALE GENOMIC DNA]</scope>
    <source>
        <strain evidence="2">DSM 18887</strain>
    </source>
</reference>